<dbReference type="Pfam" id="PF25601">
    <property type="entry name" value="AAA_lid_14"/>
    <property type="match status" value="1"/>
</dbReference>
<feature type="region of interest" description="Disordered" evidence="3">
    <location>
        <begin position="469"/>
        <end position="494"/>
    </location>
</feature>
<organism evidence="5 6">
    <name type="scientific">Tautonia plasticadhaerens</name>
    <dbReference type="NCBI Taxonomy" id="2527974"/>
    <lineage>
        <taxon>Bacteria</taxon>
        <taxon>Pseudomonadati</taxon>
        <taxon>Planctomycetota</taxon>
        <taxon>Planctomycetia</taxon>
        <taxon>Isosphaerales</taxon>
        <taxon>Isosphaeraceae</taxon>
        <taxon>Tautonia</taxon>
    </lineage>
</organism>
<dbReference type="Gene3D" id="3.40.50.300">
    <property type="entry name" value="P-loop containing nucleotide triphosphate hydrolases"/>
    <property type="match status" value="1"/>
</dbReference>
<evidence type="ECO:0000313" key="5">
    <source>
        <dbReference type="EMBL" id="QDV37834.1"/>
    </source>
</evidence>
<dbReference type="SUPFAM" id="SSF52540">
    <property type="entry name" value="P-loop containing nucleoside triphosphate hydrolases"/>
    <property type="match status" value="1"/>
</dbReference>
<dbReference type="EMBL" id="CP036426">
    <property type="protein sequence ID" value="QDV37834.1"/>
    <property type="molecule type" value="Genomic_DNA"/>
</dbReference>
<dbReference type="GO" id="GO:0006355">
    <property type="term" value="P:regulation of DNA-templated transcription"/>
    <property type="evidence" value="ECO:0007669"/>
    <property type="project" value="InterPro"/>
</dbReference>
<dbReference type="SMART" id="SM00382">
    <property type="entry name" value="AAA"/>
    <property type="match status" value="1"/>
</dbReference>
<evidence type="ECO:0000256" key="3">
    <source>
        <dbReference type="SAM" id="MobiDB-lite"/>
    </source>
</evidence>
<dbReference type="Gene3D" id="1.10.8.60">
    <property type="match status" value="1"/>
</dbReference>
<evidence type="ECO:0000313" key="6">
    <source>
        <dbReference type="Proteomes" id="UP000317835"/>
    </source>
</evidence>
<dbReference type="InterPro" id="IPR058031">
    <property type="entry name" value="AAA_lid_NorR"/>
</dbReference>
<dbReference type="InterPro" id="IPR002078">
    <property type="entry name" value="Sigma_54_int"/>
</dbReference>
<keyword evidence="2" id="KW-0067">ATP-binding</keyword>
<dbReference type="Pfam" id="PF00158">
    <property type="entry name" value="Sigma54_activat"/>
    <property type="match status" value="1"/>
</dbReference>
<dbReference type="GO" id="GO:0005524">
    <property type="term" value="F:ATP binding"/>
    <property type="evidence" value="ECO:0007669"/>
    <property type="project" value="UniProtKB-KW"/>
</dbReference>
<keyword evidence="6" id="KW-1185">Reference proteome</keyword>
<feature type="domain" description="Sigma-54 factor interaction" evidence="4">
    <location>
        <begin position="199"/>
        <end position="446"/>
    </location>
</feature>
<keyword evidence="1" id="KW-0547">Nucleotide-binding</keyword>
<gene>
    <name evidence="5" type="primary">luxO</name>
    <name evidence="5" type="ORF">ElP_57810</name>
</gene>
<sequence length="596" mass="65663">MPWIPHVMILDDDPRVLESLVPGFVQELGRALSQSREVAGALRRGAAKDDARGPVRIKVTAHGFESNRLEAYRYRAPFEAHLHLVRERGGTFDLARKLLNQQAFAAVVSDQRFSDDAGGRRAGQYFVAEASRVHPEIQGLLYSAYPRPEDFPSDRFIRKGAGGSNGADDLAEQVVRAMERHLADHACRAFAQEFGDRGLVYQSDAFGEVVAQLFDLARLVGSGDAAPAARSRRPLPCLLIDGESGTGKRGLAELFHAASDRRSAPLVVASCSELTNETLLRSILFGHKRGAFTDAREERPGLVSAAGKGVLLLDDVHRLPASCSAILHSFLEDGEYGKLGEEEVRRRAECAVVLTVETGPWRERRQSGELPVAFLARVERLLVMVPPLRARPDDIEAQARWLTRTLSAELGAQVELSDEAVGRLRIFPFSESNSRELRNVIERAVYRHYREADQLEWGHLEPFVSPADRAATAPVPSAPPSSPGQAASRATPAQNDWQRRLRALAAKILAKGADLEPGQAEAATDLLFDETFPAAWEPIQASRHGREGSPPLPLPLWEDLWRCFAVSWLGGPSPAEKELGIPANTLRQWINDRESR</sequence>
<dbReference type="CDD" id="cd00009">
    <property type="entry name" value="AAA"/>
    <property type="match status" value="1"/>
</dbReference>
<evidence type="ECO:0000259" key="4">
    <source>
        <dbReference type="PROSITE" id="PS50045"/>
    </source>
</evidence>
<protein>
    <submittedName>
        <fullName evidence="5">Regulatory protein LuxO</fullName>
    </submittedName>
</protein>
<dbReference type="KEGG" id="tpla:ElP_57810"/>
<dbReference type="InterPro" id="IPR027417">
    <property type="entry name" value="P-loop_NTPase"/>
</dbReference>
<dbReference type="PANTHER" id="PTHR32071:SF122">
    <property type="entry name" value="SIGMA FACTOR"/>
    <property type="match status" value="1"/>
</dbReference>
<dbReference type="InterPro" id="IPR003593">
    <property type="entry name" value="AAA+_ATPase"/>
</dbReference>
<evidence type="ECO:0000256" key="1">
    <source>
        <dbReference type="ARBA" id="ARBA00022741"/>
    </source>
</evidence>
<evidence type="ECO:0000256" key="2">
    <source>
        <dbReference type="ARBA" id="ARBA00022840"/>
    </source>
</evidence>
<dbReference type="AlphaFoldDB" id="A0A518HAF5"/>
<dbReference type="PANTHER" id="PTHR32071">
    <property type="entry name" value="TRANSCRIPTIONAL REGULATORY PROTEIN"/>
    <property type="match status" value="1"/>
</dbReference>
<reference evidence="5 6" key="1">
    <citation type="submission" date="2019-02" db="EMBL/GenBank/DDBJ databases">
        <title>Deep-cultivation of Planctomycetes and their phenomic and genomic characterization uncovers novel biology.</title>
        <authorList>
            <person name="Wiegand S."/>
            <person name="Jogler M."/>
            <person name="Boedeker C."/>
            <person name="Pinto D."/>
            <person name="Vollmers J."/>
            <person name="Rivas-Marin E."/>
            <person name="Kohn T."/>
            <person name="Peeters S.H."/>
            <person name="Heuer A."/>
            <person name="Rast P."/>
            <person name="Oberbeckmann S."/>
            <person name="Bunk B."/>
            <person name="Jeske O."/>
            <person name="Meyerdierks A."/>
            <person name="Storesund J.E."/>
            <person name="Kallscheuer N."/>
            <person name="Luecker S."/>
            <person name="Lage O.M."/>
            <person name="Pohl T."/>
            <person name="Merkel B.J."/>
            <person name="Hornburger P."/>
            <person name="Mueller R.-W."/>
            <person name="Bruemmer F."/>
            <person name="Labrenz M."/>
            <person name="Spormann A.M."/>
            <person name="Op den Camp H."/>
            <person name="Overmann J."/>
            <person name="Amann R."/>
            <person name="Jetten M.S.M."/>
            <person name="Mascher T."/>
            <person name="Medema M.H."/>
            <person name="Devos D.P."/>
            <person name="Kaster A.-K."/>
            <person name="Ovreas L."/>
            <person name="Rohde M."/>
            <person name="Galperin M.Y."/>
            <person name="Jogler C."/>
        </authorList>
    </citation>
    <scope>NUCLEOTIDE SEQUENCE [LARGE SCALE GENOMIC DNA]</scope>
    <source>
        <strain evidence="5 6">ElP</strain>
    </source>
</reference>
<dbReference type="PROSITE" id="PS50045">
    <property type="entry name" value="SIGMA54_INTERACT_4"/>
    <property type="match status" value="1"/>
</dbReference>
<dbReference type="PROSITE" id="PS00675">
    <property type="entry name" value="SIGMA54_INTERACT_1"/>
    <property type="match status" value="1"/>
</dbReference>
<dbReference type="RefSeq" id="WP_197446445.1">
    <property type="nucleotide sequence ID" value="NZ_CP036426.1"/>
</dbReference>
<dbReference type="InterPro" id="IPR025662">
    <property type="entry name" value="Sigma_54_int_dom_ATP-bd_1"/>
</dbReference>
<dbReference type="Proteomes" id="UP000317835">
    <property type="component" value="Chromosome"/>
</dbReference>
<accession>A0A518HAF5</accession>
<proteinExistence type="predicted"/>
<name>A0A518HAF5_9BACT</name>